<dbReference type="OrthoDB" id="7777654at2759"/>
<dbReference type="SUPFAM" id="SSF51905">
    <property type="entry name" value="FAD/NAD(P)-binding domain"/>
    <property type="match status" value="1"/>
</dbReference>
<organism evidence="2">
    <name type="scientific">Lepeophtheirus salmonis</name>
    <name type="common">Salmon louse</name>
    <name type="synonym">Caligus salmonis</name>
    <dbReference type="NCBI Taxonomy" id="72036"/>
    <lineage>
        <taxon>Eukaryota</taxon>
        <taxon>Metazoa</taxon>
        <taxon>Ecdysozoa</taxon>
        <taxon>Arthropoda</taxon>
        <taxon>Crustacea</taxon>
        <taxon>Multicrustacea</taxon>
        <taxon>Hexanauplia</taxon>
        <taxon>Copepoda</taxon>
        <taxon>Siphonostomatoida</taxon>
        <taxon>Caligidae</taxon>
        <taxon>Lepeophtheirus</taxon>
    </lineage>
</organism>
<dbReference type="PANTHER" id="PTHR10668:SF103">
    <property type="entry name" value="PYRIDINE NUCLEOTIDE-DISULFIDE OXIDOREDUCTASE DOMAIN-CONTAINING PROTEIN 2"/>
    <property type="match status" value="1"/>
</dbReference>
<evidence type="ECO:0000313" key="2">
    <source>
        <dbReference type="EMBL" id="CDW41858.1"/>
    </source>
</evidence>
<dbReference type="Gene3D" id="3.50.50.60">
    <property type="entry name" value="FAD/NAD(P)-binding domain"/>
    <property type="match status" value="1"/>
</dbReference>
<proteinExistence type="inferred from homology"/>
<feature type="non-terminal residue" evidence="2">
    <location>
        <position position="1"/>
    </location>
</feature>
<feature type="non-terminal residue" evidence="2">
    <location>
        <position position="409"/>
    </location>
</feature>
<reference evidence="2" key="1">
    <citation type="submission" date="2014-05" db="EMBL/GenBank/DDBJ databases">
        <authorList>
            <person name="Chronopoulou M."/>
        </authorList>
    </citation>
    <scope>NUCLEOTIDE SEQUENCE</scope>
    <source>
        <tissue evidence="2">Whole organism</tissue>
    </source>
</reference>
<comment type="similarity">
    <text evidence="1">Belongs to the carotenoid/retinoid oxidoreductase family.</text>
</comment>
<dbReference type="PANTHER" id="PTHR10668">
    <property type="entry name" value="PHYTOENE DEHYDROGENASE"/>
    <property type="match status" value="1"/>
</dbReference>
<name>A0A0K2UUD1_LEPSM</name>
<evidence type="ECO:0000256" key="1">
    <source>
        <dbReference type="ARBA" id="ARBA00006046"/>
    </source>
</evidence>
<dbReference type="EMBL" id="HACA01024497">
    <property type="protein sequence ID" value="CDW41858.1"/>
    <property type="molecule type" value="Transcribed_RNA"/>
</dbReference>
<dbReference type="AlphaFoldDB" id="A0A0K2UUD1"/>
<dbReference type="InterPro" id="IPR036188">
    <property type="entry name" value="FAD/NAD-bd_sf"/>
</dbReference>
<protein>
    <submittedName>
        <fullName evidence="2">Pyridine nucleotidedisulfide oxidoreductase domaincontaining protein 2like [Xiphosphorus maculatus]</fullName>
    </submittedName>
</protein>
<accession>A0A0K2UUD1</accession>
<sequence length="409" mass="46057">IFFYKSYIKSVWIGRNMRNVAKKTYDTIVVGGNLNGLIASAYLATSGKKVALFEKKFSLENESYSLKMHSGLKYSRRPPIISLPERIILDLNVNVKSKKHSDVTSITPIYGYNTSIKHLTLGPDPIDSIRHFSSGDAERYKEFLADMKNASFSLKQRSCRDILNDYFDFAPLKSTLASKWCFLQGECDPDDPQSGQSLRNGVLQEIHYPLHLLAEKKENSFVPFIRRRAVSLGVDIFCGGGVREIRFKSHGVSGVSLANGMECLCSSLLAPNTCSILPQFKMKEGLVDDLYIGLERDFFVHETYLEKLFNEYPGCPLYLNCESFSPEMSPVLKISLVKSNNPELRVLKVAVFSLNSRLQEAEVTSLLDKYIPGLSNSVLGTHISLPKHYIDNTKMKGLYLYDGMENIHG</sequence>